<feature type="transmembrane region" description="Helical" evidence="2">
    <location>
        <begin position="303"/>
        <end position="319"/>
    </location>
</feature>
<keyword evidence="2" id="KW-0812">Transmembrane</keyword>
<feature type="transmembrane region" description="Helical" evidence="2">
    <location>
        <begin position="533"/>
        <end position="555"/>
    </location>
</feature>
<accession>A0A1C4XQT3</accession>
<feature type="transmembrane region" description="Helical" evidence="2">
    <location>
        <begin position="275"/>
        <end position="296"/>
    </location>
</feature>
<organism evidence="4 5">
    <name type="scientific">Micromonospora saelicesensis</name>
    <dbReference type="NCBI Taxonomy" id="285676"/>
    <lineage>
        <taxon>Bacteria</taxon>
        <taxon>Bacillati</taxon>
        <taxon>Actinomycetota</taxon>
        <taxon>Actinomycetes</taxon>
        <taxon>Micromonosporales</taxon>
        <taxon>Micromonosporaceae</taxon>
        <taxon>Micromonospora</taxon>
    </lineage>
</organism>
<evidence type="ECO:0000313" key="6">
    <source>
        <dbReference type="Proteomes" id="UP000249334"/>
    </source>
</evidence>
<feature type="transmembrane region" description="Helical" evidence="2">
    <location>
        <begin position="506"/>
        <end position="526"/>
    </location>
</feature>
<sequence>MANVDSIAVAPTGSDPAPRSDQAPQPSDDTGRAPAARVRALVAAAPVLITDGAVVAFALWTVLYHLAFVFGLAPSATFLIWIGGCLVGLGVWLWRRRGRASSAAGRVHQEAVEGAAPAYPRPLLALVLGAGTIAAVTAGLTTVEDGVGEGIPWWIPGGFGALAAAGAMFLVRRRWLATPAGSAPAAAATPLSSAYALIVAVLAAISGLFFARNSVDDAFFLGKSVWVAERDEVPLRDFLFTDGVAPAMNSQPPVPSIEVFYGAFAHVFGLHAASATWYIVTPVMSVVAVLALWRLVQRWAPRRAALAFTVAVTYLYLVAGDDAALGTFHLTRLHQGKTMFVAAVVPLMWVYLTEWFDSRSRRGLILIAALSIVATGLSTTSAIVLPLLVGGAVFAMMLVGRWRDAILAGAAALVYPIGATIWSRLNAGPITENAAAAFYDAEATYRRTVLFGVLGVIGGLALWLGPLIARRRTPQLLVAGSTLAMSVLLFPGVLDALNSLTGIGVVLWRMPWMFALPAVIGILCTVDLPRLRVFGSVAIAAALVACFALFGTPMWSSKSYVTVHEQPVWKLPQQRKSIVFWMTRLDRPDGVVLAPSTLMHTAPMVTSRMRVVSPNDRYLPDYGIDSPFAQDRLKLVALANGKPELAPVSELAGAIERLDVTTICVYSGNQVARDLAPQLGFQQFATRGRPGAMTCFRRG</sequence>
<dbReference type="Pfam" id="PF19554">
    <property type="entry name" value="DUF6077"/>
    <property type="match status" value="1"/>
</dbReference>
<dbReference type="EMBL" id="FMCR01000003">
    <property type="protein sequence ID" value="SCF10890.1"/>
    <property type="molecule type" value="Genomic_DNA"/>
</dbReference>
<evidence type="ECO:0000256" key="2">
    <source>
        <dbReference type="SAM" id="Phobius"/>
    </source>
</evidence>
<feature type="transmembrane region" description="Helical" evidence="2">
    <location>
        <begin position="449"/>
        <end position="469"/>
    </location>
</feature>
<evidence type="ECO:0000313" key="3">
    <source>
        <dbReference type="EMBL" id="RAO00360.1"/>
    </source>
</evidence>
<protein>
    <submittedName>
        <fullName evidence="4">Uncharacterized protein</fullName>
    </submittedName>
</protein>
<feature type="transmembrane region" description="Helical" evidence="2">
    <location>
        <begin position="339"/>
        <end position="356"/>
    </location>
</feature>
<evidence type="ECO:0000256" key="1">
    <source>
        <dbReference type="SAM" id="MobiDB-lite"/>
    </source>
</evidence>
<reference evidence="4 5" key="1">
    <citation type="submission" date="2016-06" db="EMBL/GenBank/DDBJ databases">
        <authorList>
            <person name="Kjaerup R.B."/>
            <person name="Dalgaard T.S."/>
            <person name="Juul-Madsen H.R."/>
        </authorList>
    </citation>
    <scope>NUCLEOTIDE SEQUENCE [LARGE SCALE GENOMIC DNA]</scope>
    <source>
        <strain evidence="4 5">DSM 44871</strain>
    </source>
</reference>
<feature type="transmembrane region" description="Helical" evidence="2">
    <location>
        <begin position="40"/>
        <end position="60"/>
    </location>
</feature>
<gene>
    <name evidence="4" type="ORF">GA0070561_3635</name>
    <name evidence="3" type="ORF">GAR05_02330</name>
</gene>
<keyword evidence="2" id="KW-0472">Membrane</keyword>
<dbReference type="EMBL" id="PXXW01000018">
    <property type="protein sequence ID" value="RAO00360.1"/>
    <property type="molecule type" value="Genomic_DNA"/>
</dbReference>
<proteinExistence type="predicted"/>
<feature type="region of interest" description="Disordered" evidence="1">
    <location>
        <begin position="1"/>
        <end position="32"/>
    </location>
</feature>
<dbReference type="Proteomes" id="UP000249334">
    <property type="component" value="Unassembled WGS sequence"/>
</dbReference>
<feature type="transmembrane region" description="Helical" evidence="2">
    <location>
        <begin position="123"/>
        <end position="141"/>
    </location>
</feature>
<keyword evidence="2" id="KW-1133">Transmembrane helix</keyword>
<dbReference type="Proteomes" id="UP000198864">
    <property type="component" value="Unassembled WGS sequence"/>
</dbReference>
<feature type="transmembrane region" description="Helical" evidence="2">
    <location>
        <begin position="363"/>
        <end position="389"/>
    </location>
</feature>
<keyword evidence="6" id="KW-1185">Reference proteome</keyword>
<dbReference type="InterPro" id="IPR045723">
    <property type="entry name" value="DUF6077"/>
</dbReference>
<dbReference type="AlphaFoldDB" id="A0A1C4XQT3"/>
<feature type="transmembrane region" description="Helical" evidence="2">
    <location>
        <begin position="153"/>
        <end position="171"/>
    </location>
</feature>
<feature type="transmembrane region" description="Helical" evidence="2">
    <location>
        <begin position="66"/>
        <end position="94"/>
    </location>
</feature>
<reference evidence="3 6" key="2">
    <citation type="submission" date="2018-03" db="EMBL/GenBank/DDBJ databases">
        <title>Genomic framework for the identification of Micromonospora saelicesensis and Micromonospora noduli.</title>
        <authorList>
            <person name="Riesco R."/>
            <person name="Trujillo M.E."/>
        </authorList>
    </citation>
    <scope>NUCLEOTIDE SEQUENCE [LARGE SCALE GENOMIC DNA]</scope>
    <source>
        <strain evidence="3 6">GAR05</strain>
    </source>
</reference>
<feature type="transmembrane region" description="Helical" evidence="2">
    <location>
        <begin position="192"/>
        <end position="211"/>
    </location>
</feature>
<evidence type="ECO:0000313" key="4">
    <source>
        <dbReference type="EMBL" id="SCF10890.1"/>
    </source>
</evidence>
<name>A0A1C4XQT3_9ACTN</name>
<evidence type="ECO:0000313" key="5">
    <source>
        <dbReference type="Proteomes" id="UP000198864"/>
    </source>
</evidence>